<feature type="non-terminal residue" evidence="4">
    <location>
        <position position="104"/>
    </location>
</feature>
<dbReference type="OrthoDB" id="10038011at2759"/>
<dbReference type="GO" id="GO:0005634">
    <property type="term" value="C:nucleus"/>
    <property type="evidence" value="ECO:0007669"/>
    <property type="project" value="UniProtKB-SubCell"/>
</dbReference>
<feature type="domain" description="KANL2-like probable zinc-finger" evidence="3">
    <location>
        <begin position="70"/>
        <end position="101"/>
    </location>
</feature>
<keyword evidence="2" id="KW-0539">Nucleus</keyword>
<accession>A0A0B1RYA1</accession>
<reference evidence="4 5" key="1">
    <citation type="submission" date="2014-03" db="EMBL/GenBank/DDBJ databases">
        <title>Draft genome of the hookworm Oesophagostomum dentatum.</title>
        <authorList>
            <person name="Mitreva M."/>
        </authorList>
    </citation>
    <scope>NUCLEOTIDE SEQUENCE [LARGE SCALE GENOMIC DNA]</scope>
    <source>
        <strain evidence="4 5">OD-Hann</strain>
    </source>
</reference>
<protein>
    <recommendedName>
        <fullName evidence="3">KANL2-like probable zinc-finger domain-containing protein</fullName>
    </recommendedName>
</protein>
<evidence type="ECO:0000256" key="1">
    <source>
        <dbReference type="ARBA" id="ARBA00004123"/>
    </source>
</evidence>
<dbReference type="Proteomes" id="UP000053660">
    <property type="component" value="Unassembled WGS sequence"/>
</dbReference>
<evidence type="ECO:0000259" key="3">
    <source>
        <dbReference type="Pfam" id="PF13891"/>
    </source>
</evidence>
<evidence type="ECO:0000313" key="4">
    <source>
        <dbReference type="EMBL" id="KHJ76616.1"/>
    </source>
</evidence>
<sequence>MSQTTMTALTSMNRSMTLQLDQFTVVEHPPLTPLRVKTTMEPKMAKARILDGKEPAVILPQSFASSWILPCKQRAILGYKFCIRHILLDPSAPYKQCEHHRKPK</sequence>
<evidence type="ECO:0000256" key="2">
    <source>
        <dbReference type="ARBA" id="ARBA00023242"/>
    </source>
</evidence>
<proteinExistence type="predicted"/>
<dbReference type="Pfam" id="PF13891">
    <property type="entry name" value="zf-C3HC3H_KANSL2"/>
    <property type="match status" value="1"/>
</dbReference>
<evidence type="ECO:0000313" key="5">
    <source>
        <dbReference type="Proteomes" id="UP000053660"/>
    </source>
</evidence>
<keyword evidence="5" id="KW-1185">Reference proteome</keyword>
<dbReference type="AlphaFoldDB" id="A0A0B1RYA1"/>
<organism evidence="4 5">
    <name type="scientific">Oesophagostomum dentatum</name>
    <name type="common">Nodular worm</name>
    <dbReference type="NCBI Taxonomy" id="61180"/>
    <lineage>
        <taxon>Eukaryota</taxon>
        <taxon>Metazoa</taxon>
        <taxon>Ecdysozoa</taxon>
        <taxon>Nematoda</taxon>
        <taxon>Chromadorea</taxon>
        <taxon>Rhabditida</taxon>
        <taxon>Rhabditina</taxon>
        <taxon>Rhabditomorpha</taxon>
        <taxon>Strongyloidea</taxon>
        <taxon>Strongylidae</taxon>
        <taxon>Oesophagostomum</taxon>
    </lineage>
</organism>
<dbReference type="EMBL" id="KN611579">
    <property type="protein sequence ID" value="KHJ76616.1"/>
    <property type="molecule type" value="Genomic_DNA"/>
</dbReference>
<gene>
    <name evidence="4" type="ORF">OESDEN_23764</name>
</gene>
<dbReference type="InterPro" id="IPR025927">
    <property type="entry name" value="Znf_KANL2-like"/>
</dbReference>
<comment type="subcellular location">
    <subcellularLocation>
        <location evidence="1">Nucleus</location>
    </subcellularLocation>
</comment>
<name>A0A0B1RYA1_OESDE</name>